<organism evidence="1 2">
    <name type="scientific">Microbacterium azadirachtae</name>
    <dbReference type="NCBI Taxonomy" id="582680"/>
    <lineage>
        <taxon>Bacteria</taxon>
        <taxon>Bacillati</taxon>
        <taxon>Actinomycetota</taxon>
        <taxon>Actinomycetes</taxon>
        <taxon>Micrococcales</taxon>
        <taxon>Microbacteriaceae</taxon>
        <taxon>Microbacterium</taxon>
    </lineage>
</organism>
<dbReference type="Proteomes" id="UP000033740">
    <property type="component" value="Unassembled WGS sequence"/>
</dbReference>
<evidence type="ECO:0000313" key="2">
    <source>
        <dbReference type="Proteomes" id="UP000033740"/>
    </source>
</evidence>
<dbReference type="SUPFAM" id="SSF52540">
    <property type="entry name" value="P-loop containing nucleoside triphosphate hydrolases"/>
    <property type="match status" value="1"/>
</dbReference>
<gene>
    <name evidence="1" type="ORF">RS86_02329</name>
</gene>
<dbReference type="STRING" id="582680.RS86_02329"/>
<keyword evidence="2" id="KW-1185">Reference proteome</keyword>
<proteinExistence type="predicted"/>
<dbReference type="InterPro" id="IPR027417">
    <property type="entry name" value="P-loop_NTPase"/>
</dbReference>
<dbReference type="Gene3D" id="3.40.50.300">
    <property type="entry name" value="P-loop containing nucleotide triphosphate hydrolases"/>
    <property type="match status" value="1"/>
</dbReference>
<evidence type="ECO:0008006" key="3">
    <source>
        <dbReference type="Google" id="ProtNLM"/>
    </source>
</evidence>
<accession>A0A0F0LH44</accession>
<name>A0A0F0LH44_9MICO</name>
<reference evidence="1 2" key="1">
    <citation type="submission" date="2015-02" db="EMBL/GenBank/DDBJ databases">
        <title>Draft genome sequences of ten Microbacterium spp. with emphasis on heavy metal contaminated environments.</title>
        <authorList>
            <person name="Corretto E."/>
        </authorList>
    </citation>
    <scope>NUCLEOTIDE SEQUENCE [LARGE SCALE GENOMIC DNA]</scope>
    <source>
        <strain evidence="1 2">ARN176</strain>
    </source>
</reference>
<dbReference type="PATRIC" id="fig|582680.6.peg.2396"/>
<protein>
    <recommendedName>
        <fullName evidence="3">ATP-binding protein</fullName>
    </recommendedName>
</protein>
<sequence length="1381" mass="152588">MPSAPDIDFARIRAHGQPASRANAFEEIASLLIRDDVVQWPEGTRFHKFGNPDGGREGKGVLPSGDVWAWQAKYLTSFDSSAAAQVKKSFLRTLATEPKLRRYFVTMPIDLPAGDTDRSKSAFTLWSEEVIKWETAAAEQGRTVTVEFLGAHELIAALTFDHNAGRVRYWFDASVLTRNQQQARIDDIAAKLGRRYSPQLHVGVEAVQLVDGAGRTTAYIARWRQLLADLRSARRWSWRAPDGDEDAFHDALLRCNVLLNEVDALLGRVIAQMRTFDAVDLSTAQVESALSALDSLHTLLRHRSLTDDGFYVGEAGSLYGNVRDAIAALGRARQLCASPATASASRGELLLTGRAGVGKTHLLCDVSKNRIAAGLPTVMILGQDFDLRNLLTQLPELAELPGSVDELLALLSAAAEASGHKALLIIDAINESEQPDRWKAVLQAMVSKASRYPAVSLVISCRTEFVDAVVGDHDLPAAEHFGFEESTETAVRRFAAEYGLDVPTFPVFNPEFANPLFLRLTCEALSTLGTGRFTLGSAGLTTVCGAFIEAANVRLSAAGRCDFDPRTDLVDAAIQQLATIEGDRVPRAAANEICSTLLPNRSWSKSLLKGMLDEGVLVEVGTDHVSFGYQRLGDVARGKTIAEMTPTAVAEWMQSLGSRLWAERGVLGALAVLMPERHGVELMDCADLTKPVQYDVIDAFLESISLRDPAAASARSEEFVRALLNADQHRDEVWRQLLRVACIPGHPLNAQWLHEHLTSLDLPTRDTSWSLFLIGALDPEEHSPIRTLIEWAWPTDQSAPVRTDGDTVELALLLLGWCTSSNDRRVRDSATKALVALGEREVDAFASALPPLMSVDDPYIVERMAAAACGIALRHESRASQLAVPLAAWVARGWPRHLLTRDYIRRVFETAKAHGWDGLDGHPPYGAPWPFQTTSREEIEQLTARPAYKYSSIWYSLTNMGDFGRYIIEPALRTFVTEDRSTLQAAVEEAIFDRVQALGWTPESFDEIDNRLSRGRSGAPIERFGKKYQWIGFHEVLGAVADNLLLDERWSSGDPYPYAYAEQLIWRDIDVTVLVREPKRESLDVHAPWSSPKRATFPREVVDDYPDDLDGVPDPLDLLAVTAPDGVQWLTLLSFPSWKQQHTPEIVALRPPTRDSWMHLHAYLVPLGAADTWSAWAQDKDWYGRWMPDSVDLANALLGAHPTAPEWAAASGDIDDWNSYSGGEQPAELLQSGAWYAGTGSDSDASANEETRAFVPSRKLFELLELRPGVDFVWCDKEGVAVFDPAPSSGSPNVLLMRRDLLHKIREAGHDLFWTVLVGHEHSTAGYGPPKGDYRWITASASYRVSEDQIELVHSIASLFKAGPELVSNLSWSIRTREFSR</sequence>
<dbReference type="EMBL" id="JYIX01000036">
    <property type="protein sequence ID" value="KJL32552.1"/>
    <property type="molecule type" value="Genomic_DNA"/>
</dbReference>
<dbReference type="RefSeq" id="WP_152642149.1">
    <property type="nucleotide sequence ID" value="NZ_JYIX01000036.1"/>
</dbReference>
<comment type="caution">
    <text evidence="1">The sequence shown here is derived from an EMBL/GenBank/DDBJ whole genome shotgun (WGS) entry which is preliminary data.</text>
</comment>
<evidence type="ECO:0000313" key="1">
    <source>
        <dbReference type="EMBL" id="KJL32552.1"/>
    </source>
</evidence>